<comment type="caution">
    <text evidence="2">The sequence shown here is derived from an EMBL/GenBank/DDBJ whole genome shotgun (WGS) entry which is preliminary data.</text>
</comment>
<organism evidence="2 3">
    <name type="scientific">Streptococcus suis</name>
    <dbReference type="NCBI Taxonomy" id="1307"/>
    <lineage>
        <taxon>Bacteria</taxon>
        <taxon>Bacillati</taxon>
        <taxon>Bacillota</taxon>
        <taxon>Bacilli</taxon>
        <taxon>Lactobacillales</taxon>
        <taxon>Streptococcaceae</taxon>
        <taxon>Streptococcus</taxon>
    </lineage>
</organism>
<dbReference type="AlphaFoldDB" id="A0A3R8R4U8"/>
<sequence>MKKKSILDNLLQSFFFMLKIKNSQKRRNINVSKSLITCYLSQTSSIFLGPVDLFIMFFAVQEMNNCPIQRKRS</sequence>
<gene>
    <name evidence="2" type="ORF">EJA00_00460</name>
</gene>
<evidence type="ECO:0000256" key="1">
    <source>
        <dbReference type="SAM" id="Phobius"/>
    </source>
</evidence>
<protein>
    <submittedName>
        <fullName evidence="2">Uncharacterized protein</fullName>
    </submittedName>
</protein>
<feature type="transmembrane region" description="Helical" evidence="1">
    <location>
        <begin position="35"/>
        <end position="60"/>
    </location>
</feature>
<keyword evidence="1" id="KW-1133">Transmembrane helix</keyword>
<name>A0A3R8R4U8_STRSU</name>
<evidence type="ECO:0000313" key="2">
    <source>
        <dbReference type="EMBL" id="RRR50283.1"/>
    </source>
</evidence>
<keyword evidence="1" id="KW-0472">Membrane</keyword>
<accession>A0A3R8R4U8</accession>
<keyword evidence="1" id="KW-0812">Transmembrane</keyword>
<dbReference type="EMBL" id="RSDG01000002">
    <property type="protein sequence ID" value="RRR50283.1"/>
    <property type="molecule type" value="Genomic_DNA"/>
</dbReference>
<proteinExistence type="predicted"/>
<reference evidence="2 3" key="2">
    <citation type="submission" date="2018-12" db="EMBL/GenBank/DDBJ databases">
        <title>Whole-genome sequences of fifteen clinical Streptococcus suis strains isolated from pigs between 2006 and 2018.</title>
        <authorList>
            <person name="Stevens M.J.A."/>
            <person name="Cernela N."/>
            <person name="Spoerry Serrano N."/>
            <person name="Schmitt S."/>
            <person name="Schrenzel J."/>
            <person name="Stephan R."/>
        </authorList>
    </citation>
    <scope>NUCLEOTIDE SEQUENCE [LARGE SCALE GENOMIC DNA]</scope>
    <source>
        <strain evidence="2 3">SS1014</strain>
    </source>
</reference>
<dbReference type="Proteomes" id="UP000273973">
    <property type="component" value="Unassembled WGS sequence"/>
</dbReference>
<reference evidence="2 3" key="1">
    <citation type="submission" date="2018-11" db="EMBL/GenBank/DDBJ databases">
        <authorList>
            <person name="Stevens M.J."/>
            <person name="Cernela N."/>
            <person name="Spoerry Serrano N."/>
            <person name="Schmitt S."/>
            <person name="Schrenzel J."/>
            <person name="Stephan R."/>
        </authorList>
    </citation>
    <scope>NUCLEOTIDE SEQUENCE [LARGE SCALE GENOMIC DNA]</scope>
    <source>
        <strain evidence="2 3">SS1014</strain>
    </source>
</reference>
<evidence type="ECO:0000313" key="3">
    <source>
        <dbReference type="Proteomes" id="UP000273973"/>
    </source>
</evidence>